<reference evidence="2 3" key="1">
    <citation type="journal article" date="2023" name="Sci. Data">
        <title>Genome assembly of the Korean intertidal mud-creeper Batillaria attramentaria.</title>
        <authorList>
            <person name="Patra A.K."/>
            <person name="Ho P.T."/>
            <person name="Jun S."/>
            <person name="Lee S.J."/>
            <person name="Kim Y."/>
            <person name="Won Y.J."/>
        </authorList>
    </citation>
    <scope>NUCLEOTIDE SEQUENCE [LARGE SCALE GENOMIC DNA]</scope>
    <source>
        <strain evidence="2">Wonlab-2016</strain>
    </source>
</reference>
<organism evidence="2 3">
    <name type="scientific">Batillaria attramentaria</name>
    <dbReference type="NCBI Taxonomy" id="370345"/>
    <lineage>
        <taxon>Eukaryota</taxon>
        <taxon>Metazoa</taxon>
        <taxon>Spiralia</taxon>
        <taxon>Lophotrochozoa</taxon>
        <taxon>Mollusca</taxon>
        <taxon>Gastropoda</taxon>
        <taxon>Caenogastropoda</taxon>
        <taxon>Sorbeoconcha</taxon>
        <taxon>Cerithioidea</taxon>
        <taxon>Batillariidae</taxon>
        <taxon>Batillaria</taxon>
    </lineage>
</organism>
<dbReference type="AlphaFoldDB" id="A0ABD0LQT7"/>
<proteinExistence type="predicted"/>
<feature type="compositionally biased region" description="Basic and acidic residues" evidence="1">
    <location>
        <begin position="1"/>
        <end position="19"/>
    </location>
</feature>
<keyword evidence="3" id="KW-1185">Reference proteome</keyword>
<dbReference type="Proteomes" id="UP001519460">
    <property type="component" value="Unassembled WGS sequence"/>
</dbReference>
<gene>
    <name evidence="2" type="ORF">BaRGS_00006913</name>
</gene>
<feature type="non-terminal residue" evidence="2">
    <location>
        <position position="90"/>
    </location>
</feature>
<feature type="non-terminal residue" evidence="2">
    <location>
        <position position="1"/>
    </location>
</feature>
<name>A0ABD0LQT7_9CAEN</name>
<evidence type="ECO:0000256" key="1">
    <source>
        <dbReference type="SAM" id="MobiDB-lite"/>
    </source>
</evidence>
<protein>
    <submittedName>
        <fullName evidence="2">Uncharacterized protein</fullName>
    </submittedName>
</protein>
<evidence type="ECO:0000313" key="3">
    <source>
        <dbReference type="Proteomes" id="UP001519460"/>
    </source>
</evidence>
<dbReference type="EMBL" id="JACVVK020000029">
    <property type="protein sequence ID" value="KAK7501827.1"/>
    <property type="molecule type" value="Genomic_DNA"/>
</dbReference>
<evidence type="ECO:0000313" key="2">
    <source>
        <dbReference type="EMBL" id="KAK7501827.1"/>
    </source>
</evidence>
<sequence length="90" mass="10185">DTYSHFSHETARDRDERPHVASARRLQSGPLLRECLYSCCIPSEPRGRSAVNSRYLLKVHSPCSVNEWCSQHRLLSPPDSADIKGEPPVK</sequence>
<feature type="region of interest" description="Disordered" evidence="1">
    <location>
        <begin position="1"/>
        <end position="23"/>
    </location>
</feature>
<comment type="caution">
    <text evidence="2">The sequence shown here is derived from an EMBL/GenBank/DDBJ whole genome shotgun (WGS) entry which is preliminary data.</text>
</comment>
<accession>A0ABD0LQT7</accession>